<dbReference type="SUPFAM" id="SSF47095">
    <property type="entry name" value="HMG-box"/>
    <property type="match status" value="1"/>
</dbReference>
<gene>
    <name evidence="6" type="primary">ste11_1</name>
    <name evidence="6" type="ORF">A0J61_05937</name>
</gene>
<comment type="caution">
    <text evidence="6">The sequence shown here is derived from an EMBL/GenBank/DDBJ whole genome shotgun (WGS) entry which is preliminary data.</text>
</comment>
<dbReference type="GO" id="GO:0000978">
    <property type="term" value="F:RNA polymerase II cis-regulatory region sequence-specific DNA binding"/>
    <property type="evidence" value="ECO:0007669"/>
    <property type="project" value="TreeGrafter"/>
</dbReference>
<proteinExistence type="predicted"/>
<dbReference type="Proteomes" id="UP000093000">
    <property type="component" value="Unassembled WGS sequence"/>
</dbReference>
<dbReference type="InterPro" id="IPR036910">
    <property type="entry name" value="HMG_box_dom_sf"/>
</dbReference>
<accession>A0A1C7NAH2</accession>
<feature type="domain" description="HMG box" evidence="5">
    <location>
        <begin position="10"/>
        <end position="78"/>
    </location>
</feature>
<name>A0A1C7NAH2_9FUNG</name>
<dbReference type="OrthoDB" id="6247875at2759"/>
<feature type="region of interest" description="Disordered" evidence="4">
    <location>
        <begin position="125"/>
        <end position="144"/>
    </location>
</feature>
<evidence type="ECO:0000256" key="2">
    <source>
        <dbReference type="ARBA" id="ARBA00023242"/>
    </source>
</evidence>
<dbReference type="Pfam" id="PF00505">
    <property type="entry name" value="HMG_box"/>
    <property type="match status" value="1"/>
</dbReference>
<keyword evidence="1 3" id="KW-0238">DNA-binding</keyword>
<dbReference type="InterPro" id="IPR051356">
    <property type="entry name" value="SOX/SOX-like_TF"/>
</dbReference>
<organism evidence="6 7">
    <name type="scientific">Choanephora cucurbitarum</name>
    <dbReference type="NCBI Taxonomy" id="101091"/>
    <lineage>
        <taxon>Eukaryota</taxon>
        <taxon>Fungi</taxon>
        <taxon>Fungi incertae sedis</taxon>
        <taxon>Mucoromycota</taxon>
        <taxon>Mucoromycotina</taxon>
        <taxon>Mucoromycetes</taxon>
        <taxon>Mucorales</taxon>
        <taxon>Mucorineae</taxon>
        <taxon>Choanephoraceae</taxon>
        <taxon>Choanephoroideae</taxon>
        <taxon>Choanephora</taxon>
    </lineage>
</organism>
<protein>
    <submittedName>
        <fullName evidence="6">Transcription factor ste11</fullName>
    </submittedName>
</protein>
<dbReference type="EMBL" id="LUGH01000337">
    <property type="protein sequence ID" value="OBZ86010.1"/>
    <property type="molecule type" value="Genomic_DNA"/>
</dbReference>
<dbReference type="STRING" id="101091.A0A1C7NAH2"/>
<dbReference type="GO" id="GO:0000981">
    <property type="term" value="F:DNA-binding transcription factor activity, RNA polymerase II-specific"/>
    <property type="evidence" value="ECO:0007669"/>
    <property type="project" value="TreeGrafter"/>
</dbReference>
<evidence type="ECO:0000259" key="5">
    <source>
        <dbReference type="PROSITE" id="PS50118"/>
    </source>
</evidence>
<dbReference type="AlphaFoldDB" id="A0A1C7NAH2"/>
<evidence type="ECO:0000313" key="6">
    <source>
        <dbReference type="EMBL" id="OBZ86010.1"/>
    </source>
</evidence>
<dbReference type="InParanoid" id="A0A1C7NAH2"/>
<feature type="DNA-binding region" description="HMG box" evidence="3">
    <location>
        <begin position="10"/>
        <end position="78"/>
    </location>
</feature>
<dbReference type="SMART" id="SM00398">
    <property type="entry name" value="HMG"/>
    <property type="match status" value="1"/>
</dbReference>
<dbReference type="PROSITE" id="PS50118">
    <property type="entry name" value="HMG_BOX_2"/>
    <property type="match status" value="1"/>
</dbReference>
<dbReference type="PANTHER" id="PTHR45789">
    <property type="entry name" value="FI18025P1"/>
    <property type="match status" value="1"/>
</dbReference>
<sequence length="276" mass="32227">MTKTSNHAGIPRPLNCFLIYRLEKQKEIVAKCAGANHRDISKIIAQWWKNATDEEKRPYREKSRLAKLEHSKLYPDYKYMPKKKTTPKRVYIRKNKKNEFTSRTSQNNELMKLMYRDRRVLEELEDDTGAEESERHRVKHDGNTSPHLTECVNNLSECSLSECLSDKLTPMLSPYPESFADQELASPMMTSQSSYFNPQDYFYNVLNAPRIDDSNAYNPEYLQFIDDEWTYMTYKPCMYATQASSSEVDGYPAYSVPMPNDHAYGLDFIDPSLLLM</sequence>
<dbReference type="CDD" id="cd01389">
    <property type="entry name" value="HMG-box_ROX1-like"/>
    <property type="match status" value="1"/>
</dbReference>
<dbReference type="GO" id="GO:0005634">
    <property type="term" value="C:nucleus"/>
    <property type="evidence" value="ECO:0007669"/>
    <property type="project" value="UniProtKB-UniRule"/>
</dbReference>
<dbReference type="PANTHER" id="PTHR45789:SF2">
    <property type="entry name" value="FI18025P1"/>
    <property type="match status" value="1"/>
</dbReference>
<evidence type="ECO:0000256" key="4">
    <source>
        <dbReference type="SAM" id="MobiDB-lite"/>
    </source>
</evidence>
<reference evidence="6 7" key="1">
    <citation type="submission" date="2016-03" db="EMBL/GenBank/DDBJ databases">
        <title>Choanephora cucurbitarum.</title>
        <authorList>
            <person name="Min B."/>
            <person name="Park H."/>
            <person name="Park J.-H."/>
            <person name="Shin H.-D."/>
            <person name="Choi I.-G."/>
        </authorList>
    </citation>
    <scope>NUCLEOTIDE SEQUENCE [LARGE SCALE GENOMIC DNA]</scope>
    <source>
        <strain evidence="6 7">KUS-F28377</strain>
    </source>
</reference>
<evidence type="ECO:0000256" key="1">
    <source>
        <dbReference type="ARBA" id="ARBA00023125"/>
    </source>
</evidence>
<evidence type="ECO:0000256" key="3">
    <source>
        <dbReference type="PROSITE-ProRule" id="PRU00267"/>
    </source>
</evidence>
<dbReference type="Gene3D" id="1.10.30.10">
    <property type="entry name" value="High mobility group box domain"/>
    <property type="match status" value="1"/>
</dbReference>
<keyword evidence="2 3" id="KW-0539">Nucleus</keyword>
<evidence type="ECO:0000313" key="7">
    <source>
        <dbReference type="Proteomes" id="UP000093000"/>
    </source>
</evidence>
<dbReference type="InterPro" id="IPR009071">
    <property type="entry name" value="HMG_box_dom"/>
</dbReference>
<keyword evidence="7" id="KW-1185">Reference proteome</keyword>